<evidence type="ECO:0000256" key="2">
    <source>
        <dbReference type="ARBA" id="ARBA00022475"/>
    </source>
</evidence>
<evidence type="ECO:0000256" key="5">
    <source>
        <dbReference type="ARBA" id="ARBA00023136"/>
    </source>
</evidence>
<dbReference type="EMBL" id="CP046268">
    <property type="protein sequence ID" value="QMV14896.1"/>
    <property type="molecule type" value="Genomic_DNA"/>
</dbReference>
<protein>
    <submittedName>
        <fullName evidence="7">Threonine efflux protein</fullName>
    </submittedName>
</protein>
<sequence>MVSLFFITLLGAMVPGASFVITVKNSLCGSRYCGIMTAVGLSLGMALHAAYLLPGLYWFQHHSTHILTLITWLGAIYLCYFGYRCLQAQPREANGIHLNHQHITPTQSFLSGFMTDAFNPKIIIFILALLSQYVGDNLSPQAQLSYGLMLVLVQLGWFSIVAFLFSSGKLKAWLYQYAHWIERASGLLLIMLSVKLVVESV</sequence>
<feature type="transmembrane region" description="Helical" evidence="6">
    <location>
        <begin position="117"/>
        <end position="134"/>
    </location>
</feature>
<proteinExistence type="predicted"/>
<evidence type="ECO:0000313" key="7">
    <source>
        <dbReference type="EMBL" id="QMV14896.1"/>
    </source>
</evidence>
<feature type="transmembrane region" description="Helical" evidence="6">
    <location>
        <begin position="146"/>
        <end position="165"/>
    </location>
</feature>
<dbReference type="PANTHER" id="PTHR30086:SF20">
    <property type="entry name" value="ARGININE EXPORTER PROTEIN ARGO-RELATED"/>
    <property type="match status" value="1"/>
</dbReference>
<organism evidence="7 8">
    <name type="scientific">Vibrio spartinae</name>
    <dbReference type="NCBI Taxonomy" id="1918945"/>
    <lineage>
        <taxon>Bacteria</taxon>
        <taxon>Pseudomonadati</taxon>
        <taxon>Pseudomonadota</taxon>
        <taxon>Gammaproteobacteria</taxon>
        <taxon>Vibrionales</taxon>
        <taxon>Vibrionaceae</taxon>
        <taxon>Vibrio</taxon>
    </lineage>
</organism>
<comment type="subcellular location">
    <subcellularLocation>
        <location evidence="1">Cell membrane</location>
        <topology evidence="1">Multi-pass membrane protein</topology>
    </subcellularLocation>
</comment>
<dbReference type="PANTHER" id="PTHR30086">
    <property type="entry name" value="ARGININE EXPORTER PROTEIN ARGO"/>
    <property type="match status" value="1"/>
</dbReference>
<keyword evidence="4 6" id="KW-1133">Transmembrane helix</keyword>
<name>A0ABX6R058_9VIBR</name>
<evidence type="ECO:0000256" key="3">
    <source>
        <dbReference type="ARBA" id="ARBA00022692"/>
    </source>
</evidence>
<reference evidence="7 8" key="1">
    <citation type="journal article" date="2020" name="J. Nat. Prod.">
        <title>Genomics-Metabolomics Profiling Disclosed Marine Vibrio spartinae 3.6 as a Producer of a New Branched Side Chain Prodigiosin.</title>
        <authorList>
            <person name="Vitale G.A."/>
            <person name="Sciarretta M."/>
            <person name="Palma Esposito F."/>
            <person name="January G.G."/>
            <person name="Giaccio M."/>
            <person name="Bunk B."/>
            <person name="Sproer C."/>
            <person name="Bajerski F."/>
            <person name="Power D."/>
            <person name="Festa C."/>
            <person name="Monti M.C."/>
            <person name="D'Auria M.V."/>
            <person name="de Pascale D."/>
        </authorList>
    </citation>
    <scope>NUCLEOTIDE SEQUENCE [LARGE SCALE GENOMIC DNA]</scope>
    <source>
        <strain evidence="7 8">3.6</strain>
    </source>
</reference>
<gene>
    <name evidence="7" type="primary">rhtC_2</name>
    <name evidence="7" type="ORF">Vspart_02172</name>
</gene>
<evidence type="ECO:0000256" key="6">
    <source>
        <dbReference type="SAM" id="Phobius"/>
    </source>
</evidence>
<keyword evidence="3 6" id="KW-0812">Transmembrane</keyword>
<dbReference type="Pfam" id="PF01810">
    <property type="entry name" value="LysE"/>
    <property type="match status" value="1"/>
</dbReference>
<dbReference type="RefSeq" id="WP_182287512.1">
    <property type="nucleotide sequence ID" value="NZ_CP046268.1"/>
</dbReference>
<keyword evidence="2" id="KW-1003">Cell membrane</keyword>
<feature type="transmembrane region" description="Helical" evidence="6">
    <location>
        <begin position="35"/>
        <end position="59"/>
    </location>
</feature>
<evidence type="ECO:0000256" key="1">
    <source>
        <dbReference type="ARBA" id="ARBA00004651"/>
    </source>
</evidence>
<accession>A0ABX6R058</accession>
<keyword evidence="8" id="KW-1185">Reference proteome</keyword>
<evidence type="ECO:0000313" key="8">
    <source>
        <dbReference type="Proteomes" id="UP000515264"/>
    </source>
</evidence>
<dbReference type="Proteomes" id="UP000515264">
    <property type="component" value="Chromosome 1"/>
</dbReference>
<keyword evidence="5 6" id="KW-0472">Membrane</keyword>
<dbReference type="InterPro" id="IPR001123">
    <property type="entry name" value="LeuE-type"/>
</dbReference>
<feature type="transmembrane region" description="Helical" evidence="6">
    <location>
        <begin position="66"/>
        <end position="83"/>
    </location>
</feature>
<evidence type="ECO:0000256" key="4">
    <source>
        <dbReference type="ARBA" id="ARBA00022989"/>
    </source>
</evidence>